<dbReference type="Proteomes" id="UP001159405">
    <property type="component" value="Unassembled WGS sequence"/>
</dbReference>
<evidence type="ECO:0000256" key="1">
    <source>
        <dbReference type="ARBA" id="ARBA00022741"/>
    </source>
</evidence>
<proteinExistence type="predicted"/>
<dbReference type="SMART" id="SM00174">
    <property type="entry name" value="RHO"/>
    <property type="match status" value="1"/>
</dbReference>
<dbReference type="PROSITE" id="PS51421">
    <property type="entry name" value="RAS"/>
    <property type="match status" value="1"/>
</dbReference>
<comment type="caution">
    <text evidence="7">The sequence shown here is derived from an EMBL/GenBank/DDBJ whole genome shotgun (WGS) entry which is preliminary data.</text>
</comment>
<accession>A0ABN8NDI2</accession>
<feature type="compositionally biased region" description="Basic and acidic residues" evidence="5">
    <location>
        <begin position="717"/>
        <end position="733"/>
    </location>
</feature>
<keyword evidence="1" id="KW-0547">Nucleotide-binding</keyword>
<evidence type="ECO:0000256" key="3">
    <source>
        <dbReference type="ARBA" id="ARBA00023134"/>
    </source>
</evidence>
<dbReference type="SUPFAM" id="SSF47473">
    <property type="entry name" value="EF-hand"/>
    <property type="match status" value="1"/>
</dbReference>
<dbReference type="SMART" id="SM00054">
    <property type="entry name" value="EFh"/>
    <property type="match status" value="4"/>
</dbReference>
<dbReference type="PROSITE" id="PS00018">
    <property type="entry name" value="EF_HAND_1"/>
    <property type="match status" value="2"/>
</dbReference>
<evidence type="ECO:0000256" key="2">
    <source>
        <dbReference type="ARBA" id="ARBA00022837"/>
    </source>
</evidence>
<keyword evidence="2" id="KW-0106">Calcium</keyword>
<dbReference type="CDD" id="cd00154">
    <property type="entry name" value="Rab"/>
    <property type="match status" value="1"/>
</dbReference>
<dbReference type="InterPro" id="IPR002048">
    <property type="entry name" value="EF_hand_dom"/>
</dbReference>
<reference evidence="7 8" key="1">
    <citation type="submission" date="2022-05" db="EMBL/GenBank/DDBJ databases">
        <authorList>
            <consortium name="Genoscope - CEA"/>
            <person name="William W."/>
        </authorList>
    </citation>
    <scope>NUCLEOTIDE SEQUENCE [LARGE SCALE GENOMIC DNA]</scope>
</reference>
<dbReference type="PROSITE" id="PS50222">
    <property type="entry name" value="EF_HAND_2"/>
    <property type="match status" value="2"/>
</dbReference>
<dbReference type="NCBIfam" id="TIGR00231">
    <property type="entry name" value="small_GTP"/>
    <property type="match status" value="1"/>
</dbReference>
<dbReference type="PANTHER" id="PTHR47977">
    <property type="entry name" value="RAS-RELATED PROTEIN RAB"/>
    <property type="match status" value="1"/>
</dbReference>
<keyword evidence="3" id="KW-0342">GTP-binding</keyword>
<dbReference type="InterPro" id="IPR011992">
    <property type="entry name" value="EF-hand-dom_pair"/>
</dbReference>
<name>A0ABN8NDI2_9CNID</name>
<keyword evidence="4" id="KW-0175">Coiled coil</keyword>
<dbReference type="Gene3D" id="1.10.238.10">
    <property type="entry name" value="EF-hand"/>
    <property type="match status" value="2"/>
</dbReference>
<feature type="domain" description="EF-hand" evidence="6">
    <location>
        <begin position="148"/>
        <end position="183"/>
    </location>
</feature>
<dbReference type="InterPro" id="IPR027417">
    <property type="entry name" value="P-loop_NTPase"/>
</dbReference>
<dbReference type="SMART" id="SM00173">
    <property type="entry name" value="RAS"/>
    <property type="match status" value="1"/>
</dbReference>
<feature type="region of interest" description="Disordered" evidence="5">
    <location>
        <begin position="435"/>
        <end position="497"/>
    </location>
</feature>
<feature type="compositionally biased region" description="Acidic residues" evidence="5">
    <location>
        <begin position="982"/>
        <end position="992"/>
    </location>
</feature>
<dbReference type="SMART" id="SM00176">
    <property type="entry name" value="RAN"/>
    <property type="match status" value="1"/>
</dbReference>
<dbReference type="PRINTS" id="PR00449">
    <property type="entry name" value="RASTRNSFRMNG"/>
</dbReference>
<feature type="compositionally biased region" description="Low complexity" evidence="5">
    <location>
        <begin position="810"/>
        <end position="821"/>
    </location>
</feature>
<evidence type="ECO:0000256" key="4">
    <source>
        <dbReference type="SAM" id="Coils"/>
    </source>
</evidence>
<feature type="compositionally biased region" description="Polar residues" evidence="5">
    <location>
        <begin position="452"/>
        <end position="474"/>
    </location>
</feature>
<dbReference type="InterPro" id="IPR018247">
    <property type="entry name" value="EF_Hand_1_Ca_BS"/>
</dbReference>
<feature type="region of interest" description="Disordered" evidence="5">
    <location>
        <begin position="925"/>
        <end position="992"/>
    </location>
</feature>
<dbReference type="InterPro" id="IPR005225">
    <property type="entry name" value="Small_GTP-bd"/>
</dbReference>
<organism evidence="7 8">
    <name type="scientific">Porites lobata</name>
    <dbReference type="NCBI Taxonomy" id="104759"/>
    <lineage>
        <taxon>Eukaryota</taxon>
        <taxon>Metazoa</taxon>
        <taxon>Cnidaria</taxon>
        <taxon>Anthozoa</taxon>
        <taxon>Hexacorallia</taxon>
        <taxon>Scleractinia</taxon>
        <taxon>Fungiina</taxon>
        <taxon>Poritidae</taxon>
        <taxon>Porites</taxon>
    </lineage>
</organism>
<gene>
    <name evidence="7" type="ORF">PLOB_00006561</name>
</gene>
<feature type="region of interest" description="Disordered" evidence="5">
    <location>
        <begin position="690"/>
        <end position="831"/>
    </location>
</feature>
<evidence type="ECO:0000259" key="6">
    <source>
        <dbReference type="PROSITE" id="PS50222"/>
    </source>
</evidence>
<feature type="coiled-coil region" evidence="4">
    <location>
        <begin position="252"/>
        <end position="435"/>
    </location>
</feature>
<dbReference type="InterPro" id="IPR050227">
    <property type="entry name" value="Rab"/>
</dbReference>
<dbReference type="Pfam" id="PF00071">
    <property type="entry name" value="Ras"/>
    <property type="match status" value="1"/>
</dbReference>
<evidence type="ECO:0000256" key="5">
    <source>
        <dbReference type="SAM" id="MobiDB-lite"/>
    </source>
</evidence>
<dbReference type="Pfam" id="PF13499">
    <property type="entry name" value="EF-hand_7"/>
    <property type="match status" value="2"/>
</dbReference>
<dbReference type="PROSITE" id="PS51420">
    <property type="entry name" value="RHO"/>
    <property type="match status" value="1"/>
</dbReference>
<sequence>MMTSLENVKPRDLFGAVDLDGSGYIDRDELAAVCDLDAQDLAEVFDRLDADKDGRISIEEFSENFKKFKSVVSGVKRKKSELSSCSDGEFEDLKDRLGQQFNLLTGMASEGIENIDYDVKEIFHAWDLDENGFIDKNELASCCSELNLTSEQLDTLFKELDVDRDDQISLLDFSNGFQRVCSLFQAEYEPLNTEAKDQARKFDKLLDALGVRGLLSGQEYVSELFHYLHSSTDSPQLLALLESFLFSVVRDVKHYASENQRLEEALKRTCEKHTEHMDQLDSEMEQHMQRMETRIRQEERSKQERSNLDIVWQLETKTKEIQTLTARIQKLEGRLKKKEPEEQKIKEEVDEKVQEIRFLRSQLTDAQTNLAVLRSELAQLRSDYEEQEAQLVAEKRTVMECVQEQESLTRQLQLLHEANKKLHDTNDDLRAALEVRKNGDKRSPSPSKRHSISTLYSPTSSLTRSAKSPVNSRCSPGFAEDLTPAESVDGKPEQATPLRGVLTTTPYSAGSSRRGSALLPTQQSCEVDDETIMNENSLMTELMQVQQLSVPEDIAEEESEKELDYNNNAGILNSRETGQIHHLIPPAKQTCEVDDPISTEDKCLFDDEPVILGYCTMNKPKLTTDCTASVTSDDTEQSDASRDTDTLLRESKRFSSRFGKYFGKLSKSAKNRGESKMNEKVKEGAVKMIELRDSSLRKSEPRNTSVKKGEAGNSALKKNDSKDVGLKKNDGKKGKNYLKRTGDGNVSSKLESNEGSVERDTNPGRGKIKSITPEFDSDSEEAGQQFKEGAGSRRSKTQVGAKSKLRKNPSVTFSSTVTCSSDNKHAQTSQKTKNLLNKRTLPLSYFQKRHVMTSETSDTDSTTQELQTNFHRELAEEDEAYSTMKSSERKTWSKQLDILQETNKRLCESNDDLRAALEALTSKRLSSMKSSKARRSGEKCHRNPSVHSDYGSISSRSITPNHLQGPKSEDDMGDGAEAVDHEPDELSGYEPESDVNTMTINAHHFEAAPKLSKLAATPHDRHVTLQEHTNDVMWESDGEHEPDPAQPTAQQTNVERKANNLPKSHSPFDRNSHLRKPCRHKSLEHLFNKSNSKGDRSAWPTIARAGKWNSLEQVRRRNDFVGERTRSLPTSRAQSEQGADFGKGVGVWPLSEKLKSLRSSRESMLERKDDYKDSIVTSSHNHAPVMRVIRNLNTEIETVHAEDLDRFVTRPDLGPTQRKISEETISKRLVNSEENKLFPDSRADGYDLKRSNSLVIKRSRAKTDSLPESETSRAADAQLSAELEAQFKSVIEEDDEDIDEDDVADEELAQLVAMATALTESEEDTDTETEAPEGERGAAVGSDSTSEASTNTPMHVSTSENGVPERMYKLVLAGDAAVGKSSFILRLCRNRFHNALNSTLGVDFQMKNLCVDGKTIALQLWDTAGQERFRSIAKSYFRKADGVLLLYDVTCETSYIDVRDWVEAIEESTSKPIPIMLCGNKTDLRESYAEEGKTVIPTEKGEKLAKEYGALFIETSSKENKNITEACIELGRLLRKIEDTEVEDSSRLTLTEGDGKNKKKLNCCP</sequence>
<feature type="domain" description="EF-hand" evidence="6">
    <location>
        <begin position="36"/>
        <end position="71"/>
    </location>
</feature>
<keyword evidence="8" id="KW-1185">Reference proteome</keyword>
<feature type="compositionally biased region" description="Polar residues" evidence="5">
    <location>
        <begin position="951"/>
        <end position="962"/>
    </location>
</feature>
<dbReference type="CDD" id="cd00051">
    <property type="entry name" value="EFh"/>
    <property type="match status" value="2"/>
</dbReference>
<dbReference type="EMBL" id="CALNXK010000013">
    <property type="protein sequence ID" value="CAH3045041.1"/>
    <property type="molecule type" value="Genomic_DNA"/>
</dbReference>
<dbReference type="SMART" id="SM00175">
    <property type="entry name" value="RAB"/>
    <property type="match status" value="1"/>
</dbReference>
<evidence type="ECO:0000313" key="7">
    <source>
        <dbReference type="EMBL" id="CAH3045041.1"/>
    </source>
</evidence>
<feature type="compositionally biased region" description="Polar residues" evidence="5">
    <location>
        <begin position="1342"/>
        <end position="1360"/>
    </location>
</feature>
<dbReference type="InterPro" id="IPR001806">
    <property type="entry name" value="Small_GTPase"/>
</dbReference>
<feature type="compositionally biased region" description="Acidic residues" evidence="5">
    <location>
        <begin position="1320"/>
        <end position="1332"/>
    </location>
</feature>
<evidence type="ECO:0000313" key="8">
    <source>
        <dbReference type="Proteomes" id="UP001159405"/>
    </source>
</evidence>
<protein>
    <recommendedName>
        <fullName evidence="6">EF-hand domain-containing protein</fullName>
    </recommendedName>
</protein>
<feature type="compositionally biased region" description="Basic and acidic residues" evidence="5">
    <location>
        <begin position="690"/>
        <end position="701"/>
    </location>
</feature>
<dbReference type="PROSITE" id="PS51419">
    <property type="entry name" value="RAB"/>
    <property type="match status" value="1"/>
</dbReference>
<dbReference type="Gene3D" id="3.40.50.300">
    <property type="entry name" value="P-loop containing nucleotide triphosphate hydrolases"/>
    <property type="match status" value="1"/>
</dbReference>
<feature type="coiled-coil region" evidence="4">
    <location>
        <begin position="896"/>
        <end position="923"/>
    </location>
</feature>
<feature type="compositionally biased region" description="Polar residues" evidence="5">
    <location>
        <begin position="744"/>
        <end position="755"/>
    </location>
</feature>
<dbReference type="SUPFAM" id="SSF52540">
    <property type="entry name" value="P-loop containing nucleoside triphosphate hydrolases"/>
    <property type="match status" value="1"/>
</dbReference>
<feature type="region of interest" description="Disordered" evidence="5">
    <location>
        <begin position="1318"/>
        <end position="1360"/>
    </location>
</feature>